<sequence>MIRKRASQLPFVKKHDQNDTFHHDAFENHLQSITRSIISHKIKKRKYKNIPRIRINSFKMIHN</sequence>
<dbReference type="EMBL" id="GGEC01034591">
    <property type="protein sequence ID" value="MBX15075.1"/>
    <property type="molecule type" value="Transcribed_RNA"/>
</dbReference>
<name>A0A2P2LAR6_RHIMU</name>
<proteinExistence type="predicted"/>
<reference evidence="1" key="1">
    <citation type="submission" date="2018-02" db="EMBL/GenBank/DDBJ databases">
        <title>Rhizophora mucronata_Transcriptome.</title>
        <authorList>
            <person name="Meera S.P."/>
            <person name="Sreeshan A."/>
            <person name="Augustine A."/>
        </authorList>
    </citation>
    <scope>NUCLEOTIDE SEQUENCE</scope>
    <source>
        <tissue evidence="1">Leaf</tissue>
    </source>
</reference>
<dbReference type="AlphaFoldDB" id="A0A2P2LAR6"/>
<evidence type="ECO:0000313" key="1">
    <source>
        <dbReference type="EMBL" id="MBX15075.1"/>
    </source>
</evidence>
<protein>
    <submittedName>
        <fullName evidence="1">Uncharacterized protein</fullName>
    </submittedName>
</protein>
<organism evidence="1">
    <name type="scientific">Rhizophora mucronata</name>
    <name type="common">Asiatic mangrove</name>
    <dbReference type="NCBI Taxonomy" id="61149"/>
    <lineage>
        <taxon>Eukaryota</taxon>
        <taxon>Viridiplantae</taxon>
        <taxon>Streptophyta</taxon>
        <taxon>Embryophyta</taxon>
        <taxon>Tracheophyta</taxon>
        <taxon>Spermatophyta</taxon>
        <taxon>Magnoliopsida</taxon>
        <taxon>eudicotyledons</taxon>
        <taxon>Gunneridae</taxon>
        <taxon>Pentapetalae</taxon>
        <taxon>rosids</taxon>
        <taxon>fabids</taxon>
        <taxon>Malpighiales</taxon>
        <taxon>Rhizophoraceae</taxon>
        <taxon>Rhizophora</taxon>
    </lineage>
</organism>
<accession>A0A2P2LAR6</accession>